<keyword evidence="3" id="KW-1185">Reference proteome</keyword>
<organism evidence="2 3">
    <name type="scientific">Tardiphaga alba</name>
    <dbReference type="NCBI Taxonomy" id="340268"/>
    <lineage>
        <taxon>Bacteria</taxon>
        <taxon>Pseudomonadati</taxon>
        <taxon>Pseudomonadota</taxon>
        <taxon>Alphaproteobacteria</taxon>
        <taxon>Hyphomicrobiales</taxon>
        <taxon>Nitrobacteraceae</taxon>
        <taxon>Tardiphaga</taxon>
    </lineage>
</organism>
<evidence type="ECO:0000256" key="1">
    <source>
        <dbReference type="SAM" id="SignalP"/>
    </source>
</evidence>
<accession>A0ABX8A351</accession>
<evidence type="ECO:0000313" key="3">
    <source>
        <dbReference type="Proteomes" id="UP000682843"/>
    </source>
</evidence>
<evidence type="ECO:0000313" key="2">
    <source>
        <dbReference type="EMBL" id="QUS37611.1"/>
    </source>
</evidence>
<keyword evidence="1" id="KW-0732">Signal</keyword>
<protein>
    <submittedName>
        <fullName evidence="2">Uncharacterized protein</fullName>
    </submittedName>
</protein>
<reference evidence="2 3" key="1">
    <citation type="submission" date="2019-02" db="EMBL/GenBank/DDBJ databases">
        <title>Emended description of the genus Rhodopseudomonas and description of Rhodopseudomonas albus sp. nov., a non-phototrophic, heavy-metal-tolerant bacterium isolated from garden soil.</title>
        <authorList>
            <person name="Bao Z."/>
            <person name="Cao W.W."/>
            <person name="Sato Y."/>
            <person name="Nishizawa T."/>
            <person name="Zhao J."/>
            <person name="Guo Y."/>
            <person name="Ohta H."/>
        </authorList>
    </citation>
    <scope>NUCLEOTIDE SEQUENCE [LARGE SCALE GENOMIC DNA]</scope>
    <source>
        <strain evidence="2 3">SK50-23</strain>
    </source>
</reference>
<dbReference type="EMBL" id="CP036498">
    <property type="protein sequence ID" value="QUS37611.1"/>
    <property type="molecule type" value="Genomic_DNA"/>
</dbReference>
<gene>
    <name evidence="2" type="ORF">RPMA_01070</name>
</gene>
<name>A0ABX8A351_9BRAD</name>
<feature type="chain" id="PRO_5046444929" evidence="1">
    <location>
        <begin position="27"/>
        <end position="156"/>
    </location>
</feature>
<dbReference type="Proteomes" id="UP000682843">
    <property type="component" value="Chromosome"/>
</dbReference>
<dbReference type="RefSeq" id="WP_211911099.1">
    <property type="nucleotide sequence ID" value="NZ_CP036498.1"/>
</dbReference>
<feature type="signal peptide" evidence="1">
    <location>
        <begin position="1"/>
        <end position="26"/>
    </location>
</feature>
<proteinExistence type="predicted"/>
<sequence>MLRFKILASTIPLAIAAFLARGELFASTQPCISAGDTTVQLAALPWQAQSHVSFTDDPARATIRVQIVDNAESADFAVIDDTDTDEPGACSVSAATRFIGITSSAASTDPVIYLSDNDGADYRIYVKSRSFSARDAAALIVGARTKAPARLAEANL</sequence>